<dbReference type="EMBL" id="KL252813">
    <property type="protein sequence ID" value="KGB42306.1"/>
    <property type="molecule type" value="Genomic_DNA"/>
</dbReference>
<name>A0A095B533_SCHHA</name>
<proteinExistence type="predicted"/>
<sequence>MNTYDDPGVLAGIRSINLELHLTEALKNAYRKEIEKFDTNLTEEREMILRYFHQQLNEIRQKMEILLGQKEAEIKQVQQKLDKTIQSSNEIEIKNKDVEFLMQTEDKFLNFITNLSDIVSYSEFFYIYYFRSICILCSV</sequence>
<reference evidence="2" key="1">
    <citation type="journal article" date="2012" name="Nat. Genet.">
        <title>Whole-genome sequence of Schistosoma haematobium.</title>
        <authorList>
            <person name="Young N.D."/>
            <person name="Jex A.R."/>
            <person name="Li B."/>
            <person name="Liu S."/>
            <person name="Yang L."/>
            <person name="Xiong Z."/>
            <person name="Li Y."/>
            <person name="Cantacessi C."/>
            <person name="Hall R.S."/>
            <person name="Xu X."/>
            <person name="Chen F."/>
            <person name="Wu X."/>
            <person name="Zerlotini A."/>
            <person name="Oliveira G."/>
            <person name="Hofmann A."/>
            <person name="Zhang G."/>
            <person name="Fang X."/>
            <person name="Kang Y."/>
            <person name="Campbell B.E."/>
            <person name="Loukas A."/>
            <person name="Ranganathan S."/>
            <person name="Rollinson D."/>
            <person name="Rinaldi G."/>
            <person name="Brindley P.J."/>
            <person name="Yang H."/>
            <person name="Wang J."/>
            <person name="Wang J."/>
            <person name="Gasser R.B."/>
        </authorList>
    </citation>
    <scope>NUCLEOTIDE SEQUENCE [LARGE SCALE GENOMIC DNA]</scope>
</reference>
<organism evidence="2">
    <name type="scientific">Schistosoma haematobium</name>
    <name type="common">Blood fluke</name>
    <dbReference type="NCBI Taxonomy" id="6185"/>
    <lineage>
        <taxon>Eukaryota</taxon>
        <taxon>Metazoa</taxon>
        <taxon>Spiralia</taxon>
        <taxon>Lophotrochozoa</taxon>
        <taxon>Platyhelminthes</taxon>
        <taxon>Trematoda</taxon>
        <taxon>Digenea</taxon>
        <taxon>Strigeidida</taxon>
        <taxon>Schistosomatoidea</taxon>
        <taxon>Schistosomatidae</taxon>
        <taxon>Schistosoma</taxon>
    </lineage>
</organism>
<accession>A0A095B533</accession>
<evidence type="ECO:0000256" key="1">
    <source>
        <dbReference type="SAM" id="Coils"/>
    </source>
</evidence>
<keyword evidence="1" id="KW-0175">Coiled coil</keyword>
<gene>
    <name evidence="2" type="ORF">MS3_10984</name>
</gene>
<dbReference type="AlphaFoldDB" id="A0A095B533"/>
<dbReference type="STRING" id="6185.A0A095B533"/>
<protein>
    <submittedName>
        <fullName evidence="2">Uncharacterized protein</fullName>
    </submittedName>
</protein>
<feature type="coiled-coil region" evidence="1">
    <location>
        <begin position="27"/>
        <end position="94"/>
    </location>
</feature>
<evidence type="ECO:0000313" key="2">
    <source>
        <dbReference type="EMBL" id="KGB42306.1"/>
    </source>
</evidence>